<protein>
    <submittedName>
        <fullName evidence="1">Uncharacterized protein</fullName>
    </submittedName>
</protein>
<accession>A0ACC1LXH0</accession>
<sequence length="441" mass="46309">MKVKRDEAHPGKGSFWTFTPGYETCVNGGHFKPIRSRSGRAALAAAAAMAIASSSSVADGSAETSHIDNEVAHAPGCHLASSPHTAKAAATEASPDAKKTDKKISRTIKAAKSLKRSHSVPPKEPRATASSAAPSSLLSAGGNGLSPPSPSPLAHIDTLPLGSGRKPAKKMRVSSSQSHMGLVSAIAQPSMLSSNNVMSHPQSSFAPSPAYHHHHQHQHQSPALVCATPMSIVSTGTHTPLHPPAQFQFQMQPQCSVPMPMSAMDLASVPATNSGPYMGSFVGPFGEPIASMENVGYFGDNGSGSNGDVMYGSRRPNVPSRLSWHGPESMTQAFVNLQQQQQQQQHQHNPSFHMQQPPIRQASSLGVSMGAPEHGDVGFSMIGEGHAMAMGTDGNINHSPVDWTMFAGISAPPAAADFPHHTPQLHHVSSFGSIDIHHSSN</sequence>
<reference evidence="1" key="1">
    <citation type="submission" date="2022-07" db="EMBL/GenBank/DDBJ databases">
        <title>Phylogenomic reconstructions and comparative analyses of Kickxellomycotina fungi.</title>
        <authorList>
            <person name="Reynolds N.K."/>
            <person name="Stajich J.E."/>
            <person name="Barry K."/>
            <person name="Grigoriev I.V."/>
            <person name="Crous P."/>
            <person name="Smith M.E."/>
        </authorList>
    </citation>
    <scope>NUCLEOTIDE SEQUENCE</scope>
    <source>
        <strain evidence="1">CBS 190363</strain>
    </source>
</reference>
<feature type="non-terminal residue" evidence="1">
    <location>
        <position position="441"/>
    </location>
</feature>
<keyword evidence="2" id="KW-1185">Reference proteome</keyword>
<dbReference type="Proteomes" id="UP001139981">
    <property type="component" value="Unassembled WGS sequence"/>
</dbReference>
<organism evidence="1 2">
    <name type="scientific">Coemansia aciculifera</name>
    <dbReference type="NCBI Taxonomy" id="417176"/>
    <lineage>
        <taxon>Eukaryota</taxon>
        <taxon>Fungi</taxon>
        <taxon>Fungi incertae sedis</taxon>
        <taxon>Zoopagomycota</taxon>
        <taxon>Kickxellomycotina</taxon>
        <taxon>Kickxellomycetes</taxon>
        <taxon>Kickxellales</taxon>
        <taxon>Kickxellaceae</taxon>
        <taxon>Coemansia</taxon>
    </lineage>
</organism>
<name>A0ACC1LXH0_9FUNG</name>
<proteinExistence type="predicted"/>
<gene>
    <name evidence="1" type="ORF">IWW38_004624</name>
</gene>
<evidence type="ECO:0000313" key="2">
    <source>
        <dbReference type="Proteomes" id="UP001139981"/>
    </source>
</evidence>
<comment type="caution">
    <text evidence="1">The sequence shown here is derived from an EMBL/GenBank/DDBJ whole genome shotgun (WGS) entry which is preliminary data.</text>
</comment>
<evidence type="ECO:0000313" key="1">
    <source>
        <dbReference type="EMBL" id="KAJ2889573.1"/>
    </source>
</evidence>
<dbReference type="EMBL" id="JANBVB010001767">
    <property type="protein sequence ID" value="KAJ2889573.1"/>
    <property type="molecule type" value="Genomic_DNA"/>
</dbReference>